<dbReference type="SMART" id="SM00025">
    <property type="entry name" value="Pumilio"/>
    <property type="match status" value="5"/>
</dbReference>
<dbReference type="InterPro" id="IPR033133">
    <property type="entry name" value="PUM-HD"/>
</dbReference>
<dbReference type="OrthoDB" id="668540at2759"/>
<name>A0A1Q9D794_SYMMI</name>
<dbReference type="PANTHER" id="PTHR12537">
    <property type="entry name" value="RNA BINDING PROTEIN PUMILIO-RELATED"/>
    <property type="match status" value="1"/>
</dbReference>
<dbReference type="InterPro" id="IPR011989">
    <property type="entry name" value="ARM-like"/>
</dbReference>
<dbReference type="AlphaFoldDB" id="A0A1Q9D794"/>
<dbReference type="Proteomes" id="UP000186817">
    <property type="component" value="Unassembled WGS sequence"/>
</dbReference>
<organism evidence="1 2">
    <name type="scientific">Symbiodinium microadriaticum</name>
    <name type="common">Dinoflagellate</name>
    <name type="synonym">Zooxanthella microadriatica</name>
    <dbReference type="NCBI Taxonomy" id="2951"/>
    <lineage>
        <taxon>Eukaryota</taxon>
        <taxon>Sar</taxon>
        <taxon>Alveolata</taxon>
        <taxon>Dinophyceae</taxon>
        <taxon>Suessiales</taxon>
        <taxon>Symbiodiniaceae</taxon>
        <taxon>Symbiodinium</taxon>
    </lineage>
</organism>
<dbReference type="SUPFAM" id="SSF48371">
    <property type="entry name" value="ARM repeat"/>
    <property type="match status" value="1"/>
</dbReference>
<dbReference type="InterPro" id="IPR001313">
    <property type="entry name" value="Pumilio_RNA-bd_rpt"/>
</dbReference>
<evidence type="ECO:0000313" key="1">
    <source>
        <dbReference type="EMBL" id="OLP91082.1"/>
    </source>
</evidence>
<dbReference type="PROSITE" id="PS50302">
    <property type="entry name" value="PUM"/>
    <property type="match status" value="2"/>
</dbReference>
<dbReference type="GO" id="GO:0005737">
    <property type="term" value="C:cytoplasm"/>
    <property type="evidence" value="ECO:0007669"/>
    <property type="project" value="TreeGrafter"/>
</dbReference>
<dbReference type="InterPro" id="IPR016024">
    <property type="entry name" value="ARM-type_fold"/>
</dbReference>
<accession>A0A1Q9D794</accession>
<sequence length="432" mass="47983">MTPVLLGNLPPTPEGAPQVQGRVWQLCQKQTGCRRVQEAIDACSSDQERNALAQEMAGHVWEAARCPFGNYVLQRFITLLRPRDCQFIIEEISSQGRRAASQLARHRYGCRIMQRLLEHLRHEQTMGMVDFLLKEGLQLVRHQYGNFVMQRILSHGTPAQRHSLCQLLLIQASDLATDQNASAVLAKALAHVCPEDKRSLANGLLSQPGLLLAMSKIRHGHQTALALLHVLEGEMLAKALDTMQENLSALSRSRYGRVVLRSIPALSAVCTDLPGEEVIAYGREVLIAVDISGREHVLRRRPVAGEATLMVGGDGREGTLGSVLAPASELLRHECWHWYFGEGNSARERTGAWHSCRKASRRCSRPSKCSATPRWRGMAEHFEGISLQADCQAASGFADVRSHPCARLEPPAASSQYRQKKAAIFLNLELYR</sequence>
<dbReference type="GO" id="GO:0003729">
    <property type="term" value="F:mRNA binding"/>
    <property type="evidence" value="ECO:0007669"/>
    <property type="project" value="TreeGrafter"/>
</dbReference>
<evidence type="ECO:0000313" key="2">
    <source>
        <dbReference type="Proteomes" id="UP000186817"/>
    </source>
</evidence>
<dbReference type="EMBL" id="LSRX01000680">
    <property type="protein sequence ID" value="OLP91082.1"/>
    <property type="molecule type" value="Genomic_DNA"/>
</dbReference>
<gene>
    <name evidence="1" type="primary">pum</name>
    <name evidence="1" type="ORF">AK812_SmicGene27272</name>
</gene>
<protein>
    <submittedName>
        <fullName evidence="1">Maternal protein pumilio</fullName>
    </submittedName>
</protein>
<proteinExistence type="predicted"/>
<reference evidence="1 2" key="1">
    <citation type="submission" date="2016-02" db="EMBL/GenBank/DDBJ databases">
        <title>Genome analysis of coral dinoflagellate symbionts highlights evolutionary adaptations to a symbiotic lifestyle.</title>
        <authorList>
            <person name="Aranda M."/>
            <person name="Li Y."/>
            <person name="Liew Y.J."/>
            <person name="Baumgarten S."/>
            <person name="Simakov O."/>
            <person name="Wilson M."/>
            <person name="Piel J."/>
            <person name="Ashoor H."/>
            <person name="Bougouffa S."/>
            <person name="Bajic V.B."/>
            <person name="Ryu T."/>
            <person name="Ravasi T."/>
            <person name="Bayer T."/>
            <person name="Micklem G."/>
            <person name="Kim H."/>
            <person name="Bhak J."/>
            <person name="Lajeunesse T.C."/>
            <person name="Voolstra C.R."/>
        </authorList>
    </citation>
    <scope>NUCLEOTIDE SEQUENCE [LARGE SCALE GENOMIC DNA]</scope>
    <source>
        <strain evidence="1 2">CCMP2467</strain>
    </source>
</reference>
<dbReference type="PROSITE" id="PS50303">
    <property type="entry name" value="PUM_HD"/>
    <property type="match status" value="1"/>
</dbReference>
<dbReference type="Pfam" id="PF00806">
    <property type="entry name" value="PUF"/>
    <property type="match status" value="5"/>
</dbReference>
<dbReference type="GO" id="GO:0010608">
    <property type="term" value="P:post-transcriptional regulation of gene expression"/>
    <property type="evidence" value="ECO:0007669"/>
    <property type="project" value="TreeGrafter"/>
</dbReference>
<comment type="caution">
    <text evidence="1">The sequence shown here is derived from an EMBL/GenBank/DDBJ whole genome shotgun (WGS) entry which is preliminary data.</text>
</comment>
<dbReference type="Gene3D" id="1.25.10.10">
    <property type="entry name" value="Leucine-rich Repeat Variant"/>
    <property type="match status" value="1"/>
</dbReference>
<keyword evidence="2" id="KW-1185">Reference proteome</keyword>